<proteinExistence type="predicted"/>
<gene>
    <name evidence="2" type="ORF">DUNSADRAFT_13156</name>
</gene>
<accession>A0ABQ7G9Y9</accession>
<evidence type="ECO:0000256" key="1">
    <source>
        <dbReference type="SAM" id="MobiDB-lite"/>
    </source>
</evidence>
<reference evidence="2" key="1">
    <citation type="submission" date="2017-08" db="EMBL/GenBank/DDBJ databases">
        <authorList>
            <person name="Polle J.E."/>
            <person name="Barry K."/>
            <person name="Cushman J."/>
            <person name="Schmutz J."/>
            <person name="Tran D."/>
            <person name="Hathwaick L.T."/>
            <person name="Yim W.C."/>
            <person name="Jenkins J."/>
            <person name="Mckie-Krisberg Z.M."/>
            <person name="Prochnik S."/>
            <person name="Lindquist E."/>
            <person name="Dockter R.B."/>
            <person name="Adam C."/>
            <person name="Molina H."/>
            <person name="Bunkerborg J."/>
            <person name="Jin E."/>
            <person name="Buchheim M."/>
            <person name="Magnuson J."/>
        </authorList>
    </citation>
    <scope>NUCLEOTIDE SEQUENCE</scope>
    <source>
        <strain evidence="2">CCAP 19/18</strain>
    </source>
</reference>
<protein>
    <recommendedName>
        <fullName evidence="4">Encoded protein</fullName>
    </recommendedName>
</protein>
<sequence>MDPLLPLLQNPSAREAPMRKAKHPPHAMHCRQSSPSLTIANRPMLCTTVHLMHPPSCNALQIKHPTLMIANHMVLAQAPCCCSFAALPHPPASARLEG</sequence>
<comment type="caution">
    <text evidence="2">The sequence shown here is derived from an EMBL/GenBank/DDBJ whole genome shotgun (WGS) entry which is preliminary data.</text>
</comment>
<dbReference type="EMBL" id="MU069950">
    <property type="protein sequence ID" value="KAF5831421.1"/>
    <property type="molecule type" value="Genomic_DNA"/>
</dbReference>
<evidence type="ECO:0000313" key="2">
    <source>
        <dbReference type="EMBL" id="KAF5831421.1"/>
    </source>
</evidence>
<feature type="compositionally biased region" description="Basic residues" evidence="1">
    <location>
        <begin position="19"/>
        <end position="29"/>
    </location>
</feature>
<organism evidence="2 3">
    <name type="scientific">Dunaliella salina</name>
    <name type="common">Green alga</name>
    <name type="synonym">Protococcus salinus</name>
    <dbReference type="NCBI Taxonomy" id="3046"/>
    <lineage>
        <taxon>Eukaryota</taxon>
        <taxon>Viridiplantae</taxon>
        <taxon>Chlorophyta</taxon>
        <taxon>core chlorophytes</taxon>
        <taxon>Chlorophyceae</taxon>
        <taxon>CS clade</taxon>
        <taxon>Chlamydomonadales</taxon>
        <taxon>Dunaliellaceae</taxon>
        <taxon>Dunaliella</taxon>
    </lineage>
</organism>
<evidence type="ECO:0008006" key="4">
    <source>
        <dbReference type="Google" id="ProtNLM"/>
    </source>
</evidence>
<name>A0ABQ7G9Y9_DUNSA</name>
<feature type="region of interest" description="Disordered" evidence="1">
    <location>
        <begin position="1"/>
        <end position="35"/>
    </location>
</feature>
<dbReference type="Proteomes" id="UP000815325">
    <property type="component" value="Unassembled WGS sequence"/>
</dbReference>
<keyword evidence="3" id="KW-1185">Reference proteome</keyword>
<evidence type="ECO:0000313" key="3">
    <source>
        <dbReference type="Proteomes" id="UP000815325"/>
    </source>
</evidence>